<evidence type="ECO:0008006" key="3">
    <source>
        <dbReference type="Google" id="ProtNLM"/>
    </source>
</evidence>
<protein>
    <recommendedName>
        <fullName evidence="3">Transposase</fullName>
    </recommendedName>
</protein>
<organism evidence="1 2">
    <name type="scientific">Sphingomonas limnosediminicola</name>
    <dbReference type="NCBI Taxonomy" id="940133"/>
    <lineage>
        <taxon>Bacteria</taxon>
        <taxon>Pseudomonadati</taxon>
        <taxon>Pseudomonadota</taxon>
        <taxon>Alphaproteobacteria</taxon>
        <taxon>Sphingomonadales</taxon>
        <taxon>Sphingomonadaceae</taxon>
        <taxon>Sphingomonas</taxon>
    </lineage>
</organism>
<gene>
    <name evidence="1" type="ORF">GCM10022276_27700</name>
</gene>
<evidence type="ECO:0000313" key="2">
    <source>
        <dbReference type="Proteomes" id="UP001500827"/>
    </source>
</evidence>
<evidence type="ECO:0000313" key="1">
    <source>
        <dbReference type="EMBL" id="GAA3907742.1"/>
    </source>
</evidence>
<sequence length="163" mass="18330">MRSGVRYLLRKYEVSAKQRGHRALPHWYGLLHCLPAQLQELGGGRKVERAGCAKCGIFAEAMPGDEIRSLRKVDATVFREGAEYGDRMRHNRGLRIFSELQLIVGAIAHEAKQVLAERFVDFLKHVLRGPARLGERCAHTNGLAALPRKNESAHLTPLIMRRG</sequence>
<name>A0ABP7LY59_9SPHN</name>
<accession>A0ABP7LY59</accession>
<dbReference type="EMBL" id="BAABBM010000001">
    <property type="protein sequence ID" value="GAA3907742.1"/>
    <property type="molecule type" value="Genomic_DNA"/>
</dbReference>
<reference evidence="2" key="1">
    <citation type="journal article" date="2019" name="Int. J. Syst. Evol. Microbiol.">
        <title>The Global Catalogue of Microorganisms (GCM) 10K type strain sequencing project: providing services to taxonomists for standard genome sequencing and annotation.</title>
        <authorList>
            <consortium name="The Broad Institute Genomics Platform"/>
            <consortium name="The Broad Institute Genome Sequencing Center for Infectious Disease"/>
            <person name="Wu L."/>
            <person name="Ma J."/>
        </authorList>
    </citation>
    <scope>NUCLEOTIDE SEQUENCE [LARGE SCALE GENOMIC DNA]</scope>
    <source>
        <strain evidence="2">JCM 17543</strain>
    </source>
</reference>
<comment type="caution">
    <text evidence="1">The sequence shown here is derived from an EMBL/GenBank/DDBJ whole genome shotgun (WGS) entry which is preliminary data.</text>
</comment>
<dbReference type="Proteomes" id="UP001500827">
    <property type="component" value="Unassembled WGS sequence"/>
</dbReference>
<proteinExistence type="predicted"/>
<keyword evidence="2" id="KW-1185">Reference proteome</keyword>